<evidence type="ECO:0000259" key="11">
    <source>
        <dbReference type="PROSITE" id="PS50038"/>
    </source>
</evidence>
<dbReference type="PROSITE" id="PS50038">
    <property type="entry name" value="FZ"/>
    <property type="match status" value="1"/>
</dbReference>
<evidence type="ECO:0000256" key="4">
    <source>
        <dbReference type="ARBA" id="ARBA00022525"/>
    </source>
</evidence>
<evidence type="ECO:0000259" key="12">
    <source>
        <dbReference type="PROSITE" id="PS50189"/>
    </source>
</evidence>
<dbReference type="Gene3D" id="1.10.2000.10">
    <property type="entry name" value="Frizzled cysteine-rich domain"/>
    <property type="match status" value="1"/>
</dbReference>
<dbReference type="WBParaSite" id="jg8215">
    <property type="protein sequence ID" value="jg8215"/>
    <property type="gene ID" value="jg8215"/>
</dbReference>
<accession>A0A915ERM0</accession>
<name>A0A915ERM0_9BILA</name>
<dbReference type="GO" id="GO:0030154">
    <property type="term" value="P:cell differentiation"/>
    <property type="evidence" value="ECO:0007669"/>
    <property type="project" value="UniProtKB-KW"/>
</dbReference>
<comment type="subcellular location">
    <subcellularLocation>
        <location evidence="1">Secreted</location>
    </subcellularLocation>
</comment>
<evidence type="ECO:0000256" key="7">
    <source>
        <dbReference type="ARBA" id="ARBA00022782"/>
    </source>
</evidence>
<dbReference type="FunFam" id="1.10.2000.10:FF:000001">
    <property type="entry name" value="secreted frizzled-related protein 2"/>
    <property type="match status" value="1"/>
</dbReference>
<keyword evidence="4" id="KW-0964">Secreted</keyword>
<evidence type="ECO:0000256" key="1">
    <source>
        <dbReference type="ARBA" id="ARBA00004613"/>
    </source>
</evidence>
<feature type="domain" description="FZ" evidence="11">
    <location>
        <begin position="48"/>
        <end position="168"/>
    </location>
</feature>
<evidence type="ECO:0000256" key="6">
    <source>
        <dbReference type="ARBA" id="ARBA00022729"/>
    </source>
</evidence>
<dbReference type="GO" id="GO:0017147">
    <property type="term" value="F:Wnt-protein binding"/>
    <property type="evidence" value="ECO:0007669"/>
    <property type="project" value="TreeGrafter"/>
</dbReference>
<dbReference type="Proteomes" id="UP000887574">
    <property type="component" value="Unplaced"/>
</dbReference>
<evidence type="ECO:0000256" key="5">
    <source>
        <dbReference type="ARBA" id="ARBA00022687"/>
    </source>
</evidence>
<protein>
    <submittedName>
        <fullName evidence="14">Secreted frizzled-related protein 1</fullName>
    </submittedName>
</protein>
<dbReference type="GO" id="GO:0060070">
    <property type="term" value="P:canonical Wnt signaling pathway"/>
    <property type="evidence" value="ECO:0007669"/>
    <property type="project" value="TreeGrafter"/>
</dbReference>
<feature type="disulfide bond" evidence="9">
    <location>
        <begin position="100"/>
        <end position="138"/>
    </location>
</feature>
<dbReference type="InterPro" id="IPR008993">
    <property type="entry name" value="TIMP-like_OB-fold"/>
</dbReference>
<keyword evidence="3" id="KW-0217">Developmental protein</keyword>
<dbReference type="Pfam" id="PF01392">
    <property type="entry name" value="Fz"/>
    <property type="match status" value="1"/>
</dbReference>
<dbReference type="PANTHER" id="PTHR11309">
    <property type="entry name" value="FRIZZLED"/>
    <property type="match status" value="1"/>
</dbReference>
<reference evidence="14" key="1">
    <citation type="submission" date="2022-11" db="UniProtKB">
        <authorList>
            <consortium name="WormBaseParasite"/>
        </authorList>
    </citation>
    <scope>IDENTIFICATION</scope>
</reference>
<dbReference type="AlphaFoldDB" id="A0A915ERM0"/>
<evidence type="ECO:0000313" key="13">
    <source>
        <dbReference type="Proteomes" id="UP000887574"/>
    </source>
</evidence>
<keyword evidence="5" id="KW-0879">Wnt signaling pathway</keyword>
<dbReference type="GO" id="GO:0035567">
    <property type="term" value="P:non-canonical Wnt signaling pathway"/>
    <property type="evidence" value="ECO:0007669"/>
    <property type="project" value="TreeGrafter"/>
</dbReference>
<evidence type="ECO:0000256" key="2">
    <source>
        <dbReference type="ARBA" id="ARBA00010054"/>
    </source>
</evidence>
<feature type="disulfide bond" evidence="9">
    <location>
        <begin position="131"/>
        <end position="155"/>
    </location>
</feature>
<feature type="domain" description="NTR" evidence="12">
    <location>
        <begin position="178"/>
        <end position="317"/>
    </location>
</feature>
<dbReference type="SUPFAM" id="SSF63501">
    <property type="entry name" value="Frizzled cysteine-rich domain"/>
    <property type="match status" value="1"/>
</dbReference>
<dbReference type="GO" id="GO:0005615">
    <property type="term" value="C:extracellular space"/>
    <property type="evidence" value="ECO:0007669"/>
    <property type="project" value="TreeGrafter"/>
</dbReference>
<keyword evidence="6" id="KW-0732">Signal</keyword>
<dbReference type="InterPro" id="IPR020067">
    <property type="entry name" value="Frizzled_dom"/>
</dbReference>
<comment type="caution">
    <text evidence="9">Lacks conserved residue(s) required for the propagation of feature annotation.</text>
</comment>
<evidence type="ECO:0000256" key="3">
    <source>
        <dbReference type="ARBA" id="ARBA00022473"/>
    </source>
</evidence>
<evidence type="ECO:0000256" key="8">
    <source>
        <dbReference type="ARBA" id="ARBA00023157"/>
    </source>
</evidence>
<keyword evidence="13" id="KW-1185">Reference proteome</keyword>
<proteinExistence type="inferred from homology"/>
<feature type="region of interest" description="Disordered" evidence="10">
    <location>
        <begin position="217"/>
        <end position="239"/>
    </location>
</feature>
<dbReference type="InterPro" id="IPR001134">
    <property type="entry name" value="Netrin_domain"/>
</dbReference>
<keyword evidence="8 9" id="KW-1015">Disulfide bond</keyword>
<dbReference type="PANTHER" id="PTHR11309:SF148">
    <property type="entry name" value="SECRETED FRIZZLED-RELATED PROTEIN 1"/>
    <property type="match status" value="1"/>
</dbReference>
<comment type="similarity">
    <text evidence="2">Belongs to the secreted frizzled-related protein (sFRP) family.</text>
</comment>
<evidence type="ECO:0000256" key="9">
    <source>
        <dbReference type="PROSITE-ProRule" id="PRU00090"/>
    </source>
</evidence>
<dbReference type="PROSITE" id="PS50189">
    <property type="entry name" value="NTR"/>
    <property type="match status" value="1"/>
</dbReference>
<feature type="disulfide bond" evidence="9">
    <location>
        <begin position="63"/>
        <end position="109"/>
    </location>
</feature>
<organism evidence="13 14">
    <name type="scientific">Ditylenchus dipsaci</name>
    <dbReference type="NCBI Taxonomy" id="166011"/>
    <lineage>
        <taxon>Eukaryota</taxon>
        <taxon>Metazoa</taxon>
        <taxon>Ecdysozoa</taxon>
        <taxon>Nematoda</taxon>
        <taxon>Chromadorea</taxon>
        <taxon>Rhabditida</taxon>
        <taxon>Tylenchina</taxon>
        <taxon>Tylenchomorpha</taxon>
        <taxon>Sphaerularioidea</taxon>
        <taxon>Anguinidae</taxon>
        <taxon>Anguininae</taxon>
        <taxon>Ditylenchus</taxon>
    </lineage>
</organism>
<dbReference type="SMART" id="SM00063">
    <property type="entry name" value="FRI"/>
    <property type="match status" value="1"/>
</dbReference>
<dbReference type="SUPFAM" id="SSF50242">
    <property type="entry name" value="TIMP-like"/>
    <property type="match status" value="1"/>
</dbReference>
<sequence length="338" mass="38142">MADPKWLKLTTTSLFLVTSMCLCPATGYLAEWSNMFSSSMSSSSVDRPNTPKCIDIPQNLSLCHGMQYSSMRLPNLLDHDTLDEVIQQSDAWISLLRLHCHADTKLFLCSLFAPVCLPNLDKHIHPCRSLCDSVKQGCESRMQQYGFPWPDMLRCDRFPTDNDMCIKPVVQAQTKTACKSCTQVATFENLMDNFCRSTIVLKGRLRSLNDSHITIRKSRSFKGDPGSATPRAHRSPPVPAVDQAIRLSENSLDSEDKRCPCPMERGGNNFLVMATEKRVASGNSEGGSRELVARLIMPWKHDKAFKGAIRKFRKVNCNTLGREIRESVLRQTFKRTVY</sequence>
<dbReference type="InterPro" id="IPR036790">
    <property type="entry name" value="Frizzled_dom_sf"/>
</dbReference>
<evidence type="ECO:0000256" key="10">
    <source>
        <dbReference type="SAM" id="MobiDB-lite"/>
    </source>
</evidence>
<evidence type="ECO:0000313" key="14">
    <source>
        <dbReference type="WBParaSite" id="jg8215"/>
    </source>
</evidence>
<keyword evidence="7" id="KW-0221">Differentiation</keyword>
<dbReference type="InterPro" id="IPR015526">
    <property type="entry name" value="Frizzled/SFRP"/>
</dbReference>